<gene>
    <name evidence="1" type="ORF">SKP52_01695</name>
</gene>
<proteinExistence type="predicted"/>
<reference evidence="1 2" key="1">
    <citation type="journal article" date="2015" name="Int. J. Syst. Evol. Microbiol.">
        <title>Description of Sphingopyxis fribergensis sp. nov. - a soil bacterium with the ability to degrade styrene and phenylacetic acid.</title>
        <authorList>
            <person name="Oelschlagel M."/>
            <person name="Ruckert C."/>
            <person name="Kalinowski J."/>
            <person name="Schmidt G."/>
            <person name="Schlomann M."/>
            <person name="Tischler D."/>
        </authorList>
    </citation>
    <scope>NUCLEOTIDE SEQUENCE [LARGE SCALE GENOMIC DNA]</scope>
    <source>
        <strain evidence="1 2">Kp5.2</strain>
    </source>
</reference>
<dbReference type="Proteomes" id="UP000030907">
    <property type="component" value="Chromosome"/>
</dbReference>
<dbReference type="HOGENOM" id="CLU_1601009_0_0_5"/>
<keyword evidence="2" id="KW-1185">Reference proteome</keyword>
<dbReference type="EMBL" id="CP009122">
    <property type="protein sequence ID" value="AJA07276.1"/>
    <property type="molecule type" value="Genomic_DNA"/>
</dbReference>
<accession>A0A0A7PB15</accession>
<sequence>MTIPSICLRLLLTAKEHHRKTLLMRLIDELAARRLYYHRPLPTLPDVLLIDIPPRFSGGGLALGRYYPVILESLAEMHEFEAYLCEPRMTLVAPALLDRRPSALRTNDIIFARYEPQAPNWPWLLICFWPQSYTAMVPPSADTFARGSYTIDAYSTEGQLTDAQLKLLGTLGPEHARTVHSGGIRLGHA</sequence>
<dbReference type="KEGG" id="sphk:SKP52_01695"/>
<name>A0A0A7PB15_9SPHN</name>
<evidence type="ECO:0000313" key="1">
    <source>
        <dbReference type="EMBL" id="AJA07276.1"/>
    </source>
</evidence>
<dbReference type="RefSeq" id="WP_228383788.1">
    <property type="nucleotide sequence ID" value="NZ_CP009122.1"/>
</dbReference>
<protein>
    <submittedName>
        <fullName evidence="1">Uncharacterized protein</fullName>
    </submittedName>
</protein>
<evidence type="ECO:0000313" key="2">
    <source>
        <dbReference type="Proteomes" id="UP000030907"/>
    </source>
</evidence>
<dbReference type="AlphaFoldDB" id="A0A0A7PB15"/>
<organism evidence="1 2">
    <name type="scientific">Sphingopyxis fribergensis</name>
    <dbReference type="NCBI Taxonomy" id="1515612"/>
    <lineage>
        <taxon>Bacteria</taxon>
        <taxon>Pseudomonadati</taxon>
        <taxon>Pseudomonadota</taxon>
        <taxon>Alphaproteobacteria</taxon>
        <taxon>Sphingomonadales</taxon>
        <taxon>Sphingomonadaceae</taxon>
        <taxon>Sphingopyxis</taxon>
    </lineage>
</organism>